<evidence type="ECO:0000313" key="3">
    <source>
        <dbReference type="Proteomes" id="UP000008561"/>
    </source>
</evidence>
<keyword evidence="2" id="KW-0413">Isomerase</keyword>
<dbReference type="Proteomes" id="UP000008561">
    <property type="component" value="Chromosome"/>
</dbReference>
<dbReference type="GO" id="GO:0016616">
    <property type="term" value="F:oxidoreductase activity, acting on the CH-OH group of donors, NAD or NADP as acceptor"/>
    <property type="evidence" value="ECO:0007669"/>
    <property type="project" value="InterPro"/>
</dbReference>
<keyword evidence="3" id="KW-1185">Reference proteome</keyword>
<name>A8ZWT0_DESOH</name>
<dbReference type="Pfam" id="PF01073">
    <property type="entry name" value="3Beta_HSD"/>
    <property type="match status" value="1"/>
</dbReference>
<evidence type="ECO:0000259" key="1">
    <source>
        <dbReference type="Pfam" id="PF01073"/>
    </source>
</evidence>
<dbReference type="HOGENOM" id="CLU_007383_6_1_7"/>
<dbReference type="GO" id="GO:0005737">
    <property type="term" value="C:cytoplasm"/>
    <property type="evidence" value="ECO:0007669"/>
    <property type="project" value="TreeGrafter"/>
</dbReference>
<dbReference type="InterPro" id="IPR051783">
    <property type="entry name" value="NAD(P)-dependent_oxidoreduct"/>
</dbReference>
<feature type="domain" description="3-beta hydroxysteroid dehydrogenase/isomerase" evidence="1">
    <location>
        <begin position="4"/>
        <end position="250"/>
    </location>
</feature>
<dbReference type="Gene3D" id="3.40.50.720">
    <property type="entry name" value="NAD(P)-binding Rossmann-like Domain"/>
    <property type="match status" value="1"/>
</dbReference>
<evidence type="ECO:0000313" key="2">
    <source>
        <dbReference type="EMBL" id="ABW68411.1"/>
    </source>
</evidence>
<dbReference type="RefSeq" id="WP_012176023.1">
    <property type="nucleotide sequence ID" value="NC_009943.1"/>
</dbReference>
<dbReference type="GO" id="GO:0004029">
    <property type="term" value="F:aldehyde dehydrogenase (NAD+) activity"/>
    <property type="evidence" value="ECO:0007669"/>
    <property type="project" value="TreeGrafter"/>
</dbReference>
<dbReference type="AlphaFoldDB" id="A8ZWT0"/>
<dbReference type="OrthoDB" id="9814124at2"/>
<reference evidence="2 3" key="1">
    <citation type="submission" date="2007-10" db="EMBL/GenBank/DDBJ databases">
        <title>Complete sequence of Desulfococcus oleovorans Hxd3.</title>
        <authorList>
            <consortium name="US DOE Joint Genome Institute"/>
            <person name="Copeland A."/>
            <person name="Lucas S."/>
            <person name="Lapidus A."/>
            <person name="Barry K."/>
            <person name="Glavina del Rio T."/>
            <person name="Dalin E."/>
            <person name="Tice H."/>
            <person name="Pitluck S."/>
            <person name="Kiss H."/>
            <person name="Brettin T."/>
            <person name="Bruce D."/>
            <person name="Detter J.C."/>
            <person name="Han C."/>
            <person name="Schmutz J."/>
            <person name="Larimer F."/>
            <person name="Land M."/>
            <person name="Hauser L."/>
            <person name="Kyrpides N."/>
            <person name="Kim E."/>
            <person name="Wawrik B."/>
            <person name="Richardson P."/>
        </authorList>
    </citation>
    <scope>NUCLEOTIDE SEQUENCE [LARGE SCALE GENOMIC DNA]</scope>
    <source>
        <strain evidence="3">DSM 6200 / JCM 39069 / Hxd3</strain>
    </source>
</reference>
<dbReference type="InterPro" id="IPR002225">
    <property type="entry name" value="3Beta_OHSteriod_DH/Estase"/>
</dbReference>
<dbReference type="STRING" id="96561.Dole_2608"/>
<proteinExistence type="predicted"/>
<dbReference type="GO" id="GO:0006694">
    <property type="term" value="P:steroid biosynthetic process"/>
    <property type="evidence" value="ECO:0007669"/>
    <property type="project" value="InterPro"/>
</dbReference>
<dbReference type="PANTHER" id="PTHR48079">
    <property type="entry name" value="PROTEIN YEEZ"/>
    <property type="match status" value="1"/>
</dbReference>
<accession>A8ZWT0</accession>
<dbReference type="PANTHER" id="PTHR48079:SF6">
    <property type="entry name" value="NAD(P)-BINDING DOMAIN-CONTAINING PROTEIN-RELATED"/>
    <property type="match status" value="1"/>
</dbReference>
<sequence>MKAVVTGGGGFLAGHLIDKLVEAGHSVRTVELPGRNVQRLKDLDVEIVTGDLCDPSLAARACEGMDVVFNPAALAAPLGPWKRFWSINVELVDNVIAGCKKSGVRRLVHVSSPSAVFDGSDHFDADETLPFPKKFLNYYCATKAESEKRVLAANGTDLETVAIRPHAIWGPRDRTLFPRIIERAKSRRLVQVGDGTNIISTLYVENGADALILAATADRAPGNVYFVTDNDTVNLWGFLRRILNDLGLPPIRARIPYPLAYTLGATQEVLWTVLKLSGEPTITRYSAAELAKNHSYSIDRARTDLGYEPTVSREEGLQRFYEWVRNNLL</sequence>
<dbReference type="KEGG" id="dol:Dole_2608"/>
<gene>
    <name evidence="2" type="ordered locus">Dole_2608</name>
</gene>
<protein>
    <submittedName>
        <fullName evidence="2">3-beta hydroxysteroid dehydrogenase/isomerase</fullName>
    </submittedName>
</protein>
<dbReference type="eggNOG" id="COG0451">
    <property type="taxonomic scope" value="Bacteria"/>
</dbReference>
<organism evidence="2 3">
    <name type="scientific">Desulfosudis oleivorans (strain DSM 6200 / JCM 39069 / Hxd3)</name>
    <name type="common">Desulfococcus oleovorans</name>
    <dbReference type="NCBI Taxonomy" id="96561"/>
    <lineage>
        <taxon>Bacteria</taxon>
        <taxon>Pseudomonadati</taxon>
        <taxon>Thermodesulfobacteriota</taxon>
        <taxon>Desulfobacteria</taxon>
        <taxon>Desulfobacterales</taxon>
        <taxon>Desulfosudaceae</taxon>
        <taxon>Desulfosudis</taxon>
    </lineage>
</organism>
<dbReference type="EMBL" id="CP000859">
    <property type="protein sequence ID" value="ABW68411.1"/>
    <property type="molecule type" value="Genomic_DNA"/>
</dbReference>
<dbReference type="InterPro" id="IPR036291">
    <property type="entry name" value="NAD(P)-bd_dom_sf"/>
</dbReference>
<dbReference type="SUPFAM" id="SSF51735">
    <property type="entry name" value="NAD(P)-binding Rossmann-fold domains"/>
    <property type="match status" value="1"/>
</dbReference>
<dbReference type="GO" id="GO:0016853">
    <property type="term" value="F:isomerase activity"/>
    <property type="evidence" value="ECO:0007669"/>
    <property type="project" value="UniProtKB-KW"/>
</dbReference>